<gene>
    <name evidence="3" type="ORF">EFL26_07280</name>
</gene>
<dbReference type="AlphaFoldDB" id="A0A3N0GUV8"/>
<dbReference type="RefSeq" id="WP_123222210.1">
    <property type="nucleotide sequence ID" value="NZ_RJSF01000019.1"/>
</dbReference>
<feature type="compositionally biased region" description="Low complexity" evidence="1">
    <location>
        <begin position="167"/>
        <end position="194"/>
    </location>
</feature>
<name>A0A3N0GUV8_9ACTN</name>
<keyword evidence="4" id="KW-1185">Reference proteome</keyword>
<dbReference type="OrthoDB" id="3790001at2"/>
<evidence type="ECO:0000256" key="1">
    <source>
        <dbReference type="SAM" id="MobiDB-lite"/>
    </source>
</evidence>
<evidence type="ECO:0000313" key="4">
    <source>
        <dbReference type="Proteomes" id="UP000279994"/>
    </source>
</evidence>
<evidence type="ECO:0000256" key="2">
    <source>
        <dbReference type="SAM" id="Phobius"/>
    </source>
</evidence>
<reference evidence="3 4" key="1">
    <citation type="submission" date="2018-11" db="EMBL/GenBank/DDBJ databases">
        <authorList>
            <person name="Li F."/>
        </authorList>
    </citation>
    <scope>NUCLEOTIDE SEQUENCE [LARGE SCALE GENOMIC DNA]</scope>
    <source>
        <strain evidence="3 4">Gsoil 818</strain>
    </source>
</reference>
<evidence type="ECO:0000313" key="3">
    <source>
        <dbReference type="EMBL" id="RNM15956.1"/>
    </source>
</evidence>
<feature type="transmembrane region" description="Helical" evidence="2">
    <location>
        <begin position="38"/>
        <end position="58"/>
    </location>
</feature>
<evidence type="ECO:0008006" key="5">
    <source>
        <dbReference type="Google" id="ProtNLM"/>
    </source>
</evidence>
<proteinExistence type="predicted"/>
<sequence length="207" mass="21738">MSSLVSQARARAPRLAETAVEKARLTLVPTRRTAAPRAPFAVLVFAILGAGVVGLLMFNTHMQQASFYATRLQARADDLTAKQQKLDMELERLRAPQRLAEAGKQLGMVAPGVPAFVKLGDGTIVGTPTPASPEDAVRINPLPAELPPPLRPDPIIVRVPAPVTAQTATQATPVQGTTTQGTTQAPPVQGTKAHGTTRHGTRAGAGR</sequence>
<protein>
    <recommendedName>
        <fullName evidence="5">Cell division protein FtsL</fullName>
    </recommendedName>
</protein>
<dbReference type="Proteomes" id="UP000279994">
    <property type="component" value="Unassembled WGS sequence"/>
</dbReference>
<feature type="region of interest" description="Disordered" evidence="1">
    <location>
        <begin position="167"/>
        <end position="207"/>
    </location>
</feature>
<keyword evidence="2" id="KW-0472">Membrane</keyword>
<comment type="caution">
    <text evidence="3">The sequence shown here is derived from an EMBL/GenBank/DDBJ whole genome shotgun (WGS) entry which is preliminary data.</text>
</comment>
<keyword evidence="2" id="KW-1133">Transmembrane helix</keyword>
<organism evidence="3 4">
    <name type="scientific">Nocardioides pocheonensis</name>
    <dbReference type="NCBI Taxonomy" id="661485"/>
    <lineage>
        <taxon>Bacteria</taxon>
        <taxon>Bacillati</taxon>
        <taxon>Actinomycetota</taxon>
        <taxon>Actinomycetes</taxon>
        <taxon>Propionibacteriales</taxon>
        <taxon>Nocardioidaceae</taxon>
        <taxon>Nocardioides</taxon>
    </lineage>
</organism>
<accession>A0A3N0GUV8</accession>
<dbReference type="EMBL" id="RJSF01000019">
    <property type="protein sequence ID" value="RNM15956.1"/>
    <property type="molecule type" value="Genomic_DNA"/>
</dbReference>
<keyword evidence="2" id="KW-0812">Transmembrane</keyword>